<feature type="compositionally biased region" description="Polar residues" evidence="1">
    <location>
        <begin position="1"/>
        <end position="15"/>
    </location>
</feature>
<protein>
    <submittedName>
        <fullName evidence="2">Unannotated protein</fullName>
    </submittedName>
</protein>
<dbReference type="AlphaFoldDB" id="A0A6J7DVN8"/>
<feature type="region of interest" description="Disordered" evidence="1">
    <location>
        <begin position="92"/>
        <end position="195"/>
    </location>
</feature>
<accession>A0A6J7DVN8</accession>
<feature type="compositionally biased region" description="Basic and acidic residues" evidence="1">
    <location>
        <begin position="132"/>
        <end position="141"/>
    </location>
</feature>
<proteinExistence type="predicted"/>
<feature type="region of interest" description="Disordered" evidence="1">
    <location>
        <begin position="1"/>
        <end position="73"/>
    </location>
</feature>
<feature type="compositionally biased region" description="Basic and acidic residues" evidence="1">
    <location>
        <begin position="151"/>
        <end position="195"/>
    </location>
</feature>
<name>A0A6J7DVN8_9ZZZZ</name>
<gene>
    <name evidence="2" type="ORF">UFOPK3472_00161</name>
</gene>
<sequence length="195" mass="21167">MPRSSWSGFTRSGPDTSPMVPLLPGSEPIGLPAGANDVERAPACTGESEPRPLSPSVLPAQACPRPRLPSPRRWFGSVGRLAHDRQRMDVLAARDVRRRTRRPVVGGRGRSTPRRTSVSAAVKVGLGGPDGGCRDRCDPRRNSSRAASVSSERRMAGSRGRLSDGDGPRARRSHDDRFPHPKAEGRVLRTRSRDL</sequence>
<organism evidence="2">
    <name type="scientific">freshwater metagenome</name>
    <dbReference type="NCBI Taxonomy" id="449393"/>
    <lineage>
        <taxon>unclassified sequences</taxon>
        <taxon>metagenomes</taxon>
        <taxon>ecological metagenomes</taxon>
    </lineage>
</organism>
<reference evidence="2" key="1">
    <citation type="submission" date="2020-05" db="EMBL/GenBank/DDBJ databases">
        <authorList>
            <person name="Chiriac C."/>
            <person name="Salcher M."/>
            <person name="Ghai R."/>
            <person name="Kavagutti S V."/>
        </authorList>
    </citation>
    <scope>NUCLEOTIDE SEQUENCE</scope>
</reference>
<evidence type="ECO:0000256" key="1">
    <source>
        <dbReference type="SAM" id="MobiDB-lite"/>
    </source>
</evidence>
<evidence type="ECO:0000313" key="2">
    <source>
        <dbReference type="EMBL" id="CAB4874661.1"/>
    </source>
</evidence>
<dbReference type="EMBL" id="CAFBLX010000006">
    <property type="protein sequence ID" value="CAB4874661.1"/>
    <property type="molecule type" value="Genomic_DNA"/>
</dbReference>